<evidence type="ECO:0000256" key="2">
    <source>
        <dbReference type="ARBA" id="ARBA00022723"/>
    </source>
</evidence>
<dbReference type="Gene3D" id="3.30.40.10">
    <property type="entry name" value="Zinc/RING finger domain, C3HC4 (zinc finger)"/>
    <property type="match status" value="1"/>
</dbReference>
<accession>A0AA41VV70</accession>
<evidence type="ECO:0000256" key="5">
    <source>
        <dbReference type="ARBA" id="ARBA00023242"/>
    </source>
</evidence>
<dbReference type="InterPro" id="IPR001841">
    <property type="entry name" value="Znf_RING"/>
</dbReference>
<protein>
    <recommendedName>
        <fullName evidence="7">RING-type domain-containing protein</fullName>
    </recommendedName>
</protein>
<keyword evidence="2" id="KW-0479">Metal-binding</keyword>
<organism evidence="8 10">
    <name type="scientific">Papaver nudicaule</name>
    <name type="common">Iceland poppy</name>
    <dbReference type="NCBI Taxonomy" id="74823"/>
    <lineage>
        <taxon>Eukaryota</taxon>
        <taxon>Viridiplantae</taxon>
        <taxon>Streptophyta</taxon>
        <taxon>Embryophyta</taxon>
        <taxon>Tracheophyta</taxon>
        <taxon>Spermatophyta</taxon>
        <taxon>Magnoliopsida</taxon>
        <taxon>Ranunculales</taxon>
        <taxon>Papaveraceae</taxon>
        <taxon>Papaveroideae</taxon>
        <taxon>Papaver</taxon>
    </lineage>
</organism>
<dbReference type="GO" id="GO:0003712">
    <property type="term" value="F:transcription coregulator activity"/>
    <property type="evidence" value="ECO:0007669"/>
    <property type="project" value="InterPro"/>
</dbReference>
<dbReference type="PROSITE" id="PS50089">
    <property type="entry name" value="ZF_RING_2"/>
    <property type="match status" value="1"/>
</dbReference>
<proteinExistence type="predicted"/>
<dbReference type="SMART" id="SM00184">
    <property type="entry name" value="RING"/>
    <property type="match status" value="1"/>
</dbReference>
<evidence type="ECO:0000259" key="7">
    <source>
        <dbReference type="PROSITE" id="PS50089"/>
    </source>
</evidence>
<dbReference type="Gene3D" id="1.10.246.20">
    <property type="entry name" value="Coactivator CBP, KIX domain"/>
    <property type="match status" value="1"/>
</dbReference>
<keyword evidence="10" id="KW-1185">Reference proteome</keyword>
<dbReference type="GO" id="GO:0008270">
    <property type="term" value="F:zinc ion binding"/>
    <property type="evidence" value="ECO:0007669"/>
    <property type="project" value="UniProtKB-KW"/>
</dbReference>
<gene>
    <name evidence="8" type="ORF">MKW94_024915</name>
    <name evidence="9" type="ORF">MKW94_029078</name>
</gene>
<evidence type="ECO:0000256" key="3">
    <source>
        <dbReference type="ARBA" id="ARBA00022771"/>
    </source>
</evidence>
<dbReference type="GO" id="GO:0061630">
    <property type="term" value="F:ubiquitin protein ligase activity"/>
    <property type="evidence" value="ECO:0007669"/>
    <property type="project" value="TreeGrafter"/>
</dbReference>
<evidence type="ECO:0000256" key="6">
    <source>
        <dbReference type="PROSITE-ProRule" id="PRU00175"/>
    </source>
</evidence>
<reference evidence="8" key="1">
    <citation type="submission" date="2022-03" db="EMBL/GenBank/DDBJ databases">
        <title>A functionally conserved STORR gene fusion in Papaver species that diverged 16.8 million years ago.</title>
        <authorList>
            <person name="Catania T."/>
        </authorList>
    </citation>
    <scope>NUCLEOTIDE SEQUENCE</scope>
    <source>
        <strain evidence="8">S-191538</strain>
    </source>
</reference>
<dbReference type="PANTHER" id="PTHR45969">
    <property type="entry name" value="RING ZINC FINGER PROTEIN-RELATED"/>
    <property type="match status" value="1"/>
</dbReference>
<dbReference type="GO" id="GO:0006355">
    <property type="term" value="P:regulation of DNA-templated transcription"/>
    <property type="evidence" value="ECO:0007669"/>
    <property type="project" value="InterPro"/>
</dbReference>
<dbReference type="InterPro" id="IPR036529">
    <property type="entry name" value="KIX_dom_sf"/>
</dbReference>
<sequence length="167" mass="19087">MDYVVDDWRNHLSARGRQIILAKLVQALAMHQPPDTTKSFAERWEADIYNSATSRSDYLVEICRKMVTDGIRLEDGTIANTSTVVVTPRGHLPFEQESVKRKVEEADSVCPVCLDCLKTTDEIREMSRCSHVFHKGCLDRHRFSCPCCRARLQSSLPMGHKKDYESL</sequence>
<dbReference type="SUPFAM" id="SSF57850">
    <property type="entry name" value="RING/U-box"/>
    <property type="match status" value="1"/>
</dbReference>
<dbReference type="Pfam" id="PF16987">
    <property type="entry name" value="KIX_2"/>
    <property type="match status" value="1"/>
</dbReference>
<evidence type="ECO:0000256" key="1">
    <source>
        <dbReference type="ARBA" id="ARBA00004123"/>
    </source>
</evidence>
<dbReference type="InterPro" id="IPR036546">
    <property type="entry name" value="MED15_KIX"/>
</dbReference>
<dbReference type="PANTHER" id="PTHR45969:SF94">
    <property type="entry name" value="OS07G0421800 PROTEIN"/>
    <property type="match status" value="1"/>
</dbReference>
<name>A0AA41VV70_PAPNU</name>
<evidence type="ECO:0000313" key="10">
    <source>
        <dbReference type="Proteomes" id="UP001177140"/>
    </source>
</evidence>
<evidence type="ECO:0000313" key="8">
    <source>
        <dbReference type="EMBL" id="MCL7048086.1"/>
    </source>
</evidence>
<dbReference type="GO" id="GO:0005634">
    <property type="term" value="C:nucleus"/>
    <property type="evidence" value="ECO:0007669"/>
    <property type="project" value="UniProtKB-SubCell"/>
</dbReference>
<dbReference type="AlphaFoldDB" id="A0AA41VV70"/>
<dbReference type="Proteomes" id="UP001177140">
    <property type="component" value="Unassembled WGS sequence"/>
</dbReference>
<comment type="caution">
    <text evidence="8">The sequence shown here is derived from an EMBL/GenBank/DDBJ whole genome shotgun (WGS) entry which is preliminary data.</text>
</comment>
<keyword evidence="5" id="KW-0539">Nucleus</keyword>
<dbReference type="SUPFAM" id="SSF47040">
    <property type="entry name" value="Kix domain of CBP (creb binding protein)"/>
    <property type="match status" value="1"/>
</dbReference>
<keyword evidence="4" id="KW-0862">Zinc</keyword>
<evidence type="ECO:0000313" key="9">
    <source>
        <dbReference type="EMBL" id="MCL7051302.1"/>
    </source>
</evidence>
<dbReference type="InterPro" id="IPR013083">
    <property type="entry name" value="Znf_RING/FYVE/PHD"/>
</dbReference>
<dbReference type="EMBL" id="JAJJMA010300667">
    <property type="protein sequence ID" value="MCL7048086.1"/>
    <property type="molecule type" value="Genomic_DNA"/>
</dbReference>
<feature type="domain" description="RING-type" evidence="7">
    <location>
        <begin position="110"/>
        <end position="149"/>
    </location>
</feature>
<comment type="subcellular location">
    <subcellularLocation>
        <location evidence="1">Nucleus</location>
    </subcellularLocation>
</comment>
<dbReference type="EMBL" id="JAJJMA010337066">
    <property type="protein sequence ID" value="MCL7051302.1"/>
    <property type="molecule type" value="Genomic_DNA"/>
</dbReference>
<evidence type="ECO:0000256" key="4">
    <source>
        <dbReference type="ARBA" id="ARBA00022833"/>
    </source>
</evidence>
<dbReference type="GO" id="GO:0016567">
    <property type="term" value="P:protein ubiquitination"/>
    <property type="evidence" value="ECO:0007669"/>
    <property type="project" value="TreeGrafter"/>
</dbReference>
<keyword evidence="3 6" id="KW-0863">Zinc-finger</keyword>